<keyword evidence="6" id="KW-1003">Cell membrane</keyword>
<comment type="catalytic activity">
    <reaction evidence="1">
        <text>ATP + protein L-histidine = ADP + protein N-phospho-L-histidine.</text>
        <dbReference type="EC" id="2.7.13.3"/>
    </reaction>
</comment>
<dbReference type="InterPro" id="IPR036097">
    <property type="entry name" value="HisK_dim/P_sf"/>
</dbReference>
<dbReference type="Gene3D" id="3.30.565.10">
    <property type="entry name" value="Histidine kinase-like ATPase, C-terminal domain"/>
    <property type="match status" value="1"/>
</dbReference>
<dbReference type="PANTHER" id="PTHR45453:SF1">
    <property type="entry name" value="PHOSPHATE REGULON SENSOR PROTEIN PHOR"/>
    <property type="match status" value="1"/>
</dbReference>
<dbReference type="SMART" id="SM00387">
    <property type="entry name" value="HATPase_c"/>
    <property type="match status" value="1"/>
</dbReference>
<sequence length="444" mass="51196">MKQPTQYFNALSRFVILTSCALFIGWLLDQILLVFVILMGGLFAWYSYNLIRLNEWLWSKKNLYPPSSSGIWSEAFDGIYRLQRKNRSRRKELGQVLKRFRDGAEALPDAAVVVQGNGQILWCNKLAHHVFGLRWPEDNGLLITNLLRHPNFIEQFNQQKLKQDVDEAVLMPSPIDRDSTIEIRMVPYALGQLLILGRDVTQMQRVNQMRKDFIANVSHELRTPLTVLQGYLEMMQDPDMGGTLPNSKAVGMMSDQCERMFNLVNQLLVLSKIEVNRDNIFEYQVDVPAMMLVLEREAEQLNFDRHHKISFDIDQNLLLYGIEDELRSAFTNLVKNAIRYTQNEGEVLVSWREHNQQACFKVTDNGDGIEELHLNRLTERFYRVDKARSRSTGGSGLGLSIVKHVLAHHQSELEINSKVGEGSCFSFCFPTDLIVHRRKNKPAL</sequence>
<evidence type="ECO:0000256" key="3">
    <source>
        <dbReference type="ARBA" id="ARBA00012438"/>
    </source>
</evidence>
<dbReference type="Proteomes" id="UP001163726">
    <property type="component" value="Chromosome"/>
</dbReference>
<comment type="subcellular location">
    <subcellularLocation>
        <location evidence="2">Cell membrane</location>
    </subcellularLocation>
</comment>
<dbReference type="InterPro" id="IPR014310">
    <property type="entry name" value="Sig_transdc_His_kinase_PhoR"/>
</dbReference>
<name>A0ABY7ASD8_9ALTE</name>
<evidence type="ECO:0000256" key="1">
    <source>
        <dbReference type="ARBA" id="ARBA00000085"/>
    </source>
</evidence>
<dbReference type="Pfam" id="PF02518">
    <property type="entry name" value="HATPase_c"/>
    <property type="match status" value="1"/>
</dbReference>
<evidence type="ECO:0000256" key="10">
    <source>
        <dbReference type="ARBA" id="ARBA00022692"/>
    </source>
</evidence>
<protein>
    <recommendedName>
        <fullName evidence="4">Phosphate regulon sensor protein PhoR</fullName>
        <ecNumber evidence="3">2.7.13.3</ecNumber>
    </recommendedName>
</protein>
<evidence type="ECO:0000256" key="2">
    <source>
        <dbReference type="ARBA" id="ARBA00004236"/>
    </source>
</evidence>
<evidence type="ECO:0000256" key="4">
    <source>
        <dbReference type="ARBA" id="ARBA00019665"/>
    </source>
</evidence>
<keyword evidence="5" id="KW-0813">Transport</keyword>
<dbReference type="Gene3D" id="1.10.287.130">
    <property type="match status" value="1"/>
</dbReference>
<evidence type="ECO:0000259" key="19">
    <source>
        <dbReference type="PROSITE" id="PS50109"/>
    </source>
</evidence>
<evidence type="ECO:0000256" key="11">
    <source>
        <dbReference type="ARBA" id="ARBA00022741"/>
    </source>
</evidence>
<dbReference type="RefSeq" id="WP_268075651.1">
    <property type="nucleotide sequence ID" value="NZ_CP109965.1"/>
</dbReference>
<dbReference type="NCBIfam" id="NF008235">
    <property type="entry name" value="PRK11006.1"/>
    <property type="match status" value="1"/>
</dbReference>
<evidence type="ECO:0000256" key="5">
    <source>
        <dbReference type="ARBA" id="ARBA00022448"/>
    </source>
</evidence>
<evidence type="ECO:0000313" key="20">
    <source>
        <dbReference type="EMBL" id="WAJ71186.1"/>
    </source>
</evidence>
<dbReference type="EMBL" id="CP109965">
    <property type="protein sequence ID" value="WAJ71186.1"/>
    <property type="molecule type" value="Genomic_DNA"/>
</dbReference>
<keyword evidence="11" id="KW-0547">Nucleotide-binding</keyword>
<dbReference type="EC" id="2.7.13.3" evidence="3"/>
<dbReference type="GO" id="GO:0004673">
    <property type="term" value="F:protein histidine kinase activity"/>
    <property type="evidence" value="ECO:0007669"/>
    <property type="project" value="UniProtKB-EC"/>
</dbReference>
<dbReference type="InterPro" id="IPR021766">
    <property type="entry name" value="PhoR_N"/>
</dbReference>
<dbReference type="Pfam" id="PF00512">
    <property type="entry name" value="HisKA"/>
    <property type="match status" value="1"/>
</dbReference>
<dbReference type="SUPFAM" id="SSF55874">
    <property type="entry name" value="ATPase domain of HSP90 chaperone/DNA topoisomerase II/histidine kinase"/>
    <property type="match status" value="1"/>
</dbReference>
<evidence type="ECO:0000256" key="9">
    <source>
        <dbReference type="ARBA" id="ARBA00022679"/>
    </source>
</evidence>
<accession>A0ABY7ASD8</accession>
<feature type="domain" description="Histidine kinase" evidence="19">
    <location>
        <begin position="216"/>
        <end position="433"/>
    </location>
</feature>
<keyword evidence="15" id="KW-0902">Two-component regulatory system</keyword>
<keyword evidence="10 18" id="KW-0812">Transmembrane</keyword>
<dbReference type="SUPFAM" id="SSF55785">
    <property type="entry name" value="PYP-like sensor domain (PAS domain)"/>
    <property type="match status" value="1"/>
</dbReference>
<dbReference type="CDD" id="cd00082">
    <property type="entry name" value="HisKA"/>
    <property type="match status" value="1"/>
</dbReference>
<evidence type="ECO:0000256" key="14">
    <source>
        <dbReference type="ARBA" id="ARBA00022989"/>
    </source>
</evidence>
<feature type="transmembrane region" description="Helical" evidence="18">
    <location>
        <begin position="32"/>
        <end position="51"/>
    </location>
</feature>
<dbReference type="InterPro" id="IPR050351">
    <property type="entry name" value="BphY/WalK/GraS-like"/>
</dbReference>
<keyword evidence="12 20" id="KW-0418">Kinase</keyword>
<keyword evidence="16 18" id="KW-0472">Membrane</keyword>
<keyword evidence="21" id="KW-1185">Reference proteome</keyword>
<proteinExistence type="predicted"/>
<keyword evidence="8" id="KW-0592">Phosphate transport</keyword>
<keyword evidence="14 18" id="KW-1133">Transmembrane helix</keyword>
<evidence type="ECO:0000256" key="12">
    <source>
        <dbReference type="ARBA" id="ARBA00022777"/>
    </source>
</evidence>
<dbReference type="InterPro" id="IPR005467">
    <property type="entry name" value="His_kinase_dom"/>
</dbReference>
<dbReference type="InterPro" id="IPR036890">
    <property type="entry name" value="HATPase_C_sf"/>
</dbReference>
<keyword evidence="13" id="KW-0067">ATP-binding</keyword>
<dbReference type="CDD" id="cd00130">
    <property type="entry name" value="PAS"/>
    <property type="match status" value="1"/>
</dbReference>
<dbReference type="SMART" id="SM00388">
    <property type="entry name" value="HisKA"/>
    <property type="match status" value="1"/>
</dbReference>
<evidence type="ECO:0000313" key="21">
    <source>
        <dbReference type="Proteomes" id="UP001163726"/>
    </source>
</evidence>
<evidence type="ECO:0000256" key="7">
    <source>
        <dbReference type="ARBA" id="ARBA00022553"/>
    </source>
</evidence>
<dbReference type="InterPro" id="IPR000014">
    <property type="entry name" value="PAS"/>
</dbReference>
<evidence type="ECO:0000256" key="17">
    <source>
        <dbReference type="ARBA" id="ARBA00025207"/>
    </source>
</evidence>
<dbReference type="SMART" id="SM00091">
    <property type="entry name" value="PAS"/>
    <property type="match status" value="1"/>
</dbReference>
<reference evidence="20" key="1">
    <citation type="submission" date="2022-10" db="EMBL/GenBank/DDBJ databases">
        <title>Catenovulum adriacola sp. nov. isolated in the Harbour of Susak.</title>
        <authorList>
            <person name="Schoch T."/>
            <person name="Reich S.J."/>
            <person name="Stoeferle S."/>
            <person name="Flaiz M."/>
            <person name="Kazda M."/>
            <person name="Riedel C.U."/>
            <person name="Duerre P."/>
        </authorList>
    </citation>
    <scope>NUCLEOTIDE SEQUENCE</scope>
    <source>
        <strain evidence="20">TS8</strain>
    </source>
</reference>
<dbReference type="PANTHER" id="PTHR45453">
    <property type="entry name" value="PHOSPHATE REGULON SENSOR PROTEIN PHOR"/>
    <property type="match status" value="1"/>
</dbReference>
<dbReference type="NCBIfam" id="TIGR02966">
    <property type="entry name" value="phoR_proteo"/>
    <property type="match status" value="1"/>
</dbReference>
<comment type="function">
    <text evidence="17">Member of the two-component regulatory system PhoR/PhoB involved in the phosphate regulon genes expression. PhoR may function as a membrane-associated protein kinase that phosphorylates PhoB in response to environmental signals.</text>
</comment>
<organism evidence="20 21">
    <name type="scientific">Catenovulum adriaticum</name>
    <dbReference type="NCBI Taxonomy" id="2984846"/>
    <lineage>
        <taxon>Bacteria</taxon>
        <taxon>Pseudomonadati</taxon>
        <taxon>Pseudomonadota</taxon>
        <taxon>Gammaproteobacteria</taxon>
        <taxon>Alteromonadales</taxon>
        <taxon>Alteromonadaceae</taxon>
        <taxon>Catenovulum</taxon>
    </lineage>
</organism>
<evidence type="ECO:0000256" key="8">
    <source>
        <dbReference type="ARBA" id="ARBA00022592"/>
    </source>
</evidence>
<dbReference type="PRINTS" id="PR00344">
    <property type="entry name" value="BCTRLSENSOR"/>
</dbReference>
<dbReference type="InterPro" id="IPR003594">
    <property type="entry name" value="HATPase_dom"/>
</dbReference>
<dbReference type="Pfam" id="PF11808">
    <property type="entry name" value="PhoR"/>
    <property type="match status" value="1"/>
</dbReference>
<evidence type="ECO:0000256" key="6">
    <source>
        <dbReference type="ARBA" id="ARBA00022475"/>
    </source>
</evidence>
<dbReference type="InterPro" id="IPR003661">
    <property type="entry name" value="HisK_dim/P_dom"/>
</dbReference>
<evidence type="ECO:0000256" key="15">
    <source>
        <dbReference type="ARBA" id="ARBA00023012"/>
    </source>
</evidence>
<dbReference type="PROSITE" id="PS50109">
    <property type="entry name" value="HIS_KIN"/>
    <property type="match status" value="1"/>
</dbReference>
<evidence type="ECO:0000256" key="13">
    <source>
        <dbReference type="ARBA" id="ARBA00022840"/>
    </source>
</evidence>
<gene>
    <name evidence="20" type="primary">phoR</name>
    <name evidence="20" type="ORF">OLW01_05115</name>
</gene>
<dbReference type="InterPro" id="IPR004358">
    <property type="entry name" value="Sig_transdc_His_kin-like_C"/>
</dbReference>
<evidence type="ECO:0000256" key="16">
    <source>
        <dbReference type="ARBA" id="ARBA00023136"/>
    </source>
</evidence>
<keyword evidence="7" id="KW-0597">Phosphoprotein</keyword>
<dbReference type="SUPFAM" id="SSF47384">
    <property type="entry name" value="Homodimeric domain of signal transducing histidine kinase"/>
    <property type="match status" value="1"/>
</dbReference>
<dbReference type="InterPro" id="IPR035965">
    <property type="entry name" value="PAS-like_dom_sf"/>
</dbReference>
<evidence type="ECO:0000256" key="18">
    <source>
        <dbReference type="SAM" id="Phobius"/>
    </source>
</evidence>
<keyword evidence="9 20" id="KW-0808">Transferase</keyword>